<evidence type="ECO:0000313" key="2">
    <source>
        <dbReference type="Proteomes" id="UP001175271"/>
    </source>
</evidence>
<dbReference type="Proteomes" id="UP001175271">
    <property type="component" value="Unassembled WGS sequence"/>
</dbReference>
<organism evidence="1 2">
    <name type="scientific">Steinernema hermaphroditum</name>
    <dbReference type="NCBI Taxonomy" id="289476"/>
    <lineage>
        <taxon>Eukaryota</taxon>
        <taxon>Metazoa</taxon>
        <taxon>Ecdysozoa</taxon>
        <taxon>Nematoda</taxon>
        <taxon>Chromadorea</taxon>
        <taxon>Rhabditida</taxon>
        <taxon>Tylenchina</taxon>
        <taxon>Panagrolaimomorpha</taxon>
        <taxon>Strongyloidoidea</taxon>
        <taxon>Steinernematidae</taxon>
        <taxon>Steinernema</taxon>
    </lineage>
</organism>
<name>A0AA39HGY5_9BILA</name>
<reference evidence="1" key="1">
    <citation type="submission" date="2023-06" db="EMBL/GenBank/DDBJ databases">
        <title>Genomic analysis of the entomopathogenic nematode Steinernema hermaphroditum.</title>
        <authorList>
            <person name="Schwarz E.M."/>
            <person name="Heppert J.K."/>
            <person name="Baniya A."/>
            <person name="Schwartz H.T."/>
            <person name="Tan C.-H."/>
            <person name="Antoshechkin I."/>
            <person name="Sternberg P.W."/>
            <person name="Goodrich-Blair H."/>
            <person name="Dillman A.R."/>
        </authorList>
    </citation>
    <scope>NUCLEOTIDE SEQUENCE</scope>
    <source>
        <strain evidence="1">PS9179</strain>
        <tissue evidence="1">Whole animal</tissue>
    </source>
</reference>
<proteinExistence type="predicted"/>
<evidence type="ECO:0000313" key="1">
    <source>
        <dbReference type="EMBL" id="KAK0404593.1"/>
    </source>
</evidence>
<dbReference type="EMBL" id="JAUCMV010000004">
    <property type="protein sequence ID" value="KAK0404593.1"/>
    <property type="molecule type" value="Genomic_DNA"/>
</dbReference>
<comment type="caution">
    <text evidence="1">The sequence shown here is derived from an EMBL/GenBank/DDBJ whole genome shotgun (WGS) entry which is preliminary data.</text>
</comment>
<gene>
    <name evidence="1" type="ORF">QR680_017530</name>
</gene>
<accession>A0AA39HGY5</accession>
<dbReference type="AlphaFoldDB" id="A0AA39HGY5"/>
<keyword evidence="2" id="KW-1185">Reference proteome</keyword>
<protein>
    <submittedName>
        <fullName evidence="1">Uncharacterized protein</fullName>
    </submittedName>
</protein>
<sequence>MKDGSSCSDSATAAYKENLAGRGLFPAAIRSQLAYQAHQMKASTTAEKTSRASEVRCPHCHIVLSPELGTCRLLLGKRRKNTRRAELLTECLGCAASLRCGMLPCVTNEREEFAFGSSAVESKKSTPAAKHEKNVTPISMATPPVKKIGSSIKKRSGVRKLERLVAFENSTALETPKTSLSAFLSSLK</sequence>